<evidence type="ECO:0000313" key="1">
    <source>
        <dbReference type="EMBL" id="QNO53726.1"/>
    </source>
</evidence>
<gene>
    <name evidence="1" type="ORF">ONPGGGGH_00025</name>
</gene>
<organism evidence="1">
    <name type="scientific">Candidatus Methanophagaceae archaeon ANME-1 ERB6</name>
    <dbReference type="NCBI Taxonomy" id="2759912"/>
    <lineage>
        <taxon>Archaea</taxon>
        <taxon>Methanobacteriati</taxon>
        <taxon>Methanobacteriota</taxon>
        <taxon>Stenosarchaea group</taxon>
        <taxon>Methanomicrobia</taxon>
        <taxon>Candidatus Methanophagales</taxon>
        <taxon>Candidatus Methanophagaceae</taxon>
    </lineage>
</organism>
<accession>A0A7G9Z0E2</accession>
<dbReference type="NCBIfam" id="TIGR02436">
    <property type="entry name" value="four helix bundle protein"/>
    <property type="match status" value="1"/>
</dbReference>
<proteinExistence type="predicted"/>
<dbReference type="SUPFAM" id="SSF158446">
    <property type="entry name" value="IVS-encoded protein-like"/>
    <property type="match status" value="1"/>
</dbReference>
<dbReference type="InterPro" id="IPR012657">
    <property type="entry name" value="23S_rRNA-intervening_sequence"/>
</dbReference>
<dbReference type="AlphaFoldDB" id="A0A7G9Z0E2"/>
<dbReference type="Gene3D" id="1.20.1440.60">
    <property type="entry name" value="23S rRNA-intervening sequence"/>
    <property type="match status" value="1"/>
</dbReference>
<dbReference type="InterPro" id="IPR036583">
    <property type="entry name" value="23S_rRNA_IVS_sf"/>
</dbReference>
<reference evidence="1" key="1">
    <citation type="submission" date="2020-06" db="EMBL/GenBank/DDBJ databases">
        <title>Unique genomic features of the anaerobic methanotrophic archaea.</title>
        <authorList>
            <person name="Chadwick G.L."/>
            <person name="Skennerton C.T."/>
            <person name="Laso-Perez R."/>
            <person name="Leu A.O."/>
            <person name="Speth D.R."/>
            <person name="Yu H."/>
            <person name="Morgan-Lang C."/>
            <person name="Hatzenpichler R."/>
            <person name="Goudeau D."/>
            <person name="Malmstrom R."/>
            <person name="Brazelton W.J."/>
            <person name="Woyke T."/>
            <person name="Hallam S.J."/>
            <person name="Tyson G.W."/>
            <person name="Wegener G."/>
            <person name="Boetius A."/>
            <person name="Orphan V."/>
        </authorList>
    </citation>
    <scope>NUCLEOTIDE SEQUENCE</scope>
</reference>
<dbReference type="PANTHER" id="PTHR38471">
    <property type="entry name" value="FOUR HELIX BUNDLE PROTEIN"/>
    <property type="match status" value="1"/>
</dbReference>
<sequence length="63" mass="7212">MINSYQDLEVWKKAMELVMDIYKATQAFPKEELYGLTNQLRRASVSVPANIAEGWGRGITKNH</sequence>
<dbReference type="CDD" id="cd16377">
    <property type="entry name" value="23S_rRNA_IVP_like"/>
    <property type="match status" value="1"/>
</dbReference>
<evidence type="ECO:0008006" key="2">
    <source>
        <dbReference type="Google" id="ProtNLM"/>
    </source>
</evidence>
<dbReference type="PANTHER" id="PTHR38471:SF2">
    <property type="entry name" value="FOUR HELIX BUNDLE PROTEIN"/>
    <property type="match status" value="1"/>
</dbReference>
<protein>
    <recommendedName>
        <fullName evidence="2">Four helix bundle protein</fullName>
    </recommendedName>
</protein>
<dbReference type="EMBL" id="MT631549">
    <property type="protein sequence ID" value="QNO53726.1"/>
    <property type="molecule type" value="Genomic_DNA"/>
</dbReference>
<name>A0A7G9Z0E2_9EURY</name>
<dbReference type="Pfam" id="PF05635">
    <property type="entry name" value="23S_rRNA_IVP"/>
    <property type="match status" value="1"/>
</dbReference>